<keyword evidence="1" id="KW-0805">Transcription regulation</keyword>
<dbReference type="Pfam" id="PF00196">
    <property type="entry name" value="GerE"/>
    <property type="match status" value="2"/>
</dbReference>
<gene>
    <name evidence="5" type="ORF">ISG29_11645</name>
</gene>
<dbReference type="PANTHER" id="PTHR44688:SF16">
    <property type="entry name" value="DNA-BINDING TRANSCRIPTIONAL ACTIVATOR DEVR_DOSR"/>
    <property type="match status" value="1"/>
</dbReference>
<organism evidence="5 6">
    <name type="scientific">Nocardioides acrostichi</name>
    <dbReference type="NCBI Taxonomy" id="2784339"/>
    <lineage>
        <taxon>Bacteria</taxon>
        <taxon>Bacillati</taxon>
        <taxon>Actinomycetota</taxon>
        <taxon>Actinomycetes</taxon>
        <taxon>Propionibacteriales</taxon>
        <taxon>Nocardioidaceae</taxon>
        <taxon>Nocardioides</taxon>
    </lineage>
</organism>
<evidence type="ECO:0000313" key="5">
    <source>
        <dbReference type="EMBL" id="MBF4162344.1"/>
    </source>
</evidence>
<comment type="caution">
    <text evidence="5">The sequence shown here is derived from an EMBL/GenBank/DDBJ whole genome shotgun (WGS) entry which is preliminary data.</text>
</comment>
<dbReference type="InterPro" id="IPR000792">
    <property type="entry name" value="Tscrpt_reg_LuxR_C"/>
</dbReference>
<dbReference type="GO" id="GO:0006355">
    <property type="term" value="P:regulation of DNA-templated transcription"/>
    <property type="evidence" value="ECO:0007669"/>
    <property type="project" value="InterPro"/>
</dbReference>
<sequence>MDRLGLLERVMGDLVEGRPRLARAHALAAVVADPSPALSLAAVADFWLGDFAGGARHAGQALELADDDPARALALAAAALVATGDPADRCEERVLLAVDAGLAGERGGRWGTAVCYLATEAALVSARLDVANRMLAVWPGPEREWAGHPLALQAAACWARLAIFTGRVDEALALTSELRRPGESSRLAVLSHSVDCLVLGHAGHPEAMAARQRVEEAVPVEPTDWVERGVLMLLAFGATAMGDTRAAAELILRAGGDAGLRRCTLIDRALGLEVLLSAALDEGDAVAAAAWVVQLEEIETHPISAPSVDRALARALLAQGDLEAARARALRSVAACREHERLVEAADGEIVLAQVSIAAHDVASAVRGLRATVTAADLSGHTSVRRRAASTLGSVRRRLPPVVGAGWAALSEREAEVARLILGGADQAEIAQTLFLSPHTVRVHTSRVLCAFGVSTRVGLLAAAGYTPLASDDVKPLPALSPRQGEVVTLLAQGRSNAQIASELGVSVKAVEKHVGDVRARWGASSRFEVARRWWGEQQRG</sequence>
<dbReference type="Gene3D" id="1.10.10.10">
    <property type="entry name" value="Winged helix-like DNA-binding domain superfamily/Winged helix DNA-binding domain"/>
    <property type="match status" value="2"/>
</dbReference>
<evidence type="ECO:0000256" key="1">
    <source>
        <dbReference type="ARBA" id="ARBA00023015"/>
    </source>
</evidence>
<protein>
    <recommendedName>
        <fullName evidence="4">HTH luxR-type domain-containing protein</fullName>
    </recommendedName>
</protein>
<dbReference type="InterPro" id="IPR036388">
    <property type="entry name" value="WH-like_DNA-bd_sf"/>
</dbReference>
<dbReference type="CDD" id="cd06170">
    <property type="entry name" value="LuxR_C_like"/>
    <property type="match status" value="2"/>
</dbReference>
<evidence type="ECO:0000313" key="6">
    <source>
        <dbReference type="Proteomes" id="UP000656804"/>
    </source>
</evidence>
<dbReference type="InterPro" id="IPR016032">
    <property type="entry name" value="Sig_transdc_resp-reg_C-effctor"/>
</dbReference>
<dbReference type="AlphaFoldDB" id="A0A930V1J4"/>
<dbReference type="Proteomes" id="UP000656804">
    <property type="component" value="Unassembled WGS sequence"/>
</dbReference>
<dbReference type="EMBL" id="JADIVZ010000005">
    <property type="protein sequence ID" value="MBF4162344.1"/>
    <property type="molecule type" value="Genomic_DNA"/>
</dbReference>
<keyword evidence="3" id="KW-0804">Transcription</keyword>
<dbReference type="Gene3D" id="1.25.40.10">
    <property type="entry name" value="Tetratricopeptide repeat domain"/>
    <property type="match status" value="1"/>
</dbReference>
<keyword evidence="2" id="KW-0238">DNA-binding</keyword>
<feature type="domain" description="HTH luxR-type" evidence="4">
    <location>
        <begin position="473"/>
        <end position="538"/>
    </location>
</feature>
<proteinExistence type="predicted"/>
<feature type="domain" description="HTH luxR-type" evidence="4">
    <location>
        <begin position="403"/>
        <end position="468"/>
    </location>
</feature>
<reference evidence="5" key="1">
    <citation type="submission" date="2020-11" db="EMBL/GenBank/DDBJ databases">
        <title>Nocardioides sp. CBS4Y-1, whole genome shotgun sequence.</title>
        <authorList>
            <person name="Tuo L."/>
        </authorList>
    </citation>
    <scope>NUCLEOTIDE SEQUENCE</scope>
    <source>
        <strain evidence="5">CBS4Y-1</strain>
    </source>
</reference>
<dbReference type="SUPFAM" id="SSF46894">
    <property type="entry name" value="C-terminal effector domain of the bipartite response regulators"/>
    <property type="match status" value="2"/>
</dbReference>
<dbReference type="SMART" id="SM00421">
    <property type="entry name" value="HTH_LUXR"/>
    <property type="match status" value="2"/>
</dbReference>
<dbReference type="PRINTS" id="PR00038">
    <property type="entry name" value="HTHLUXR"/>
</dbReference>
<evidence type="ECO:0000256" key="3">
    <source>
        <dbReference type="ARBA" id="ARBA00023163"/>
    </source>
</evidence>
<dbReference type="PROSITE" id="PS50043">
    <property type="entry name" value="HTH_LUXR_2"/>
    <property type="match status" value="2"/>
</dbReference>
<evidence type="ECO:0000256" key="2">
    <source>
        <dbReference type="ARBA" id="ARBA00023125"/>
    </source>
</evidence>
<accession>A0A930V1J4</accession>
<dbReference type="InterPro" id="IPR011990">
    <property type="entry name" value="TPR-like_helical_dom_sf"/>
</dbReference>
<dbReference type="PANTHER" id="PTHR44688">
    <property type="entry name" value="DNA-BINDING TRANSCRIPTIONAL ACTIVATOR DEVR_DOSR"/>
    <property type="match status" value="1"/>
</dbReference>
<name>A0A930V1J4_9ACTN</name>
<dbReference type="RefSeq" id="WP_194503612.1">
    <property type="nucleotide sequence ID" value="NZ_JADIVZ010000005.1"/>
</dbReference>
<dbReference type="GO" id="GO:0003677">
    <property type="term" value="F:DNA binding"/>
    <property type="evidence" value="ECO:0007669"/>
    <property type="project" value="UniProtKB-KW"/>
</dbReference>
<keyword evidence="6" id="KW-1185">Reference proteome</keyword>
<evidence type="ECO:0000259" key="4">
    <source>
        <dbReference type="PROSITE" id="PS50043"/>
    </source>
</evidence>